<dbReference type="SUPFAM" id="SSF53474">
    <property type="entry name" value="alpha/beta-Hydrolases"/>
    <property type="match status" value="1"/>
</dbReference>
<gene>
    <name evidence="2" type="ORF">VII00023_16285</name>
</gene>
<feature type="domain" description="GPI inositol-deacylase PGAP1-like alpha/beta" evidence="1">
    <location>
        <begin position="50"/>
        <end position="116"/>
    </location>
</feature>
<comment type="caution">
    <text evidence="2">The sequence shown here is derived from an EMBL/GenBank/DDBJ whole genome shotgun (WGS) entry which is preliminary data.</text>
</comment>
<dbReference type="AlphaFoldDB" id="F9S0D7"/>
<organism evidence="2 3">
    <name type="scientific">Vibrio ichthyoenteri ATCC 700023</name>
    <dbReference type="NCBI Taxonomy" id="870968"/>
    <lineage>
        <taxon>Bacteria</taxon>
        <taxon>Pseudomonadati</taxon>
        <taxon>Pseudomonadota</taxon>
        <taxon>Gammaproteobacteria</taxon>
        <taxon>Vibrionales</taxon>
        <taxon>Vibrionaceae</taxon>
        <taxon>Vibrio</taxon>
    </lineage>
</organism>
<dbReference type="Gene3D" id="3.40.50.1820">
    <property type="entry name" value="alpha/beta hydrolase"/>
    <property type="match status" value="1"/>
</dbReference>
<dbReference type="Pfam" id="PF07819">
    <property type="entry name" value="PGAP1"/>
    <property type="match status" value="1"/>
</dbReference>
<keyword evidence="2" id="KW-0808">Transferase</keyword>
<proteinExistence type="predicted"/>
<evidence type="ECO:0000313" key="2">
    <source>
        <dbReference type="EMBL" id="EGU43407.1"/>
    </source>
</evidence>
<name>F9S0D7_9VIBR</name>
<protein>
    <submittedName>
        <fullName evidence="2">Acetyltransferase/hydrolase</fullName>
    </submittedName>
</protein>
<dbReference type="GO" id="GO:0016740">
    <property type="term" value="F:transferase activity"/>
    <property type="evidence" value="ECO:0007669"/>
    <property type="project" value="UniProtKB-KW"/>
</dbReference>
<keyword evidence="2" id="KW-0378">Hydrolase</keyword>
<dbReference type="GO" id="GO:0016788">
    <property type="term" value="F:hydrolase activity, acting on ester bonds"/>
    <property type="evidence" value="ECO:0007669"/>
    <property type="project" value="InterPro"/>
</dbReference>
<dbReference type="EMBL" id="AFWF01000086">
    <property type="protein sequence ID" value="EGU43407.1"/>
    <property type="molecule type" value="Genomic_DNA"/>
</dbReference>
<dbReference type="Proteomes" id="UP000004605">
    <property type="component" value="Unassembled WGS sequence"/>
</dbReference>
<accession>F9S0D7</accession>
<dbReference type="PANTHER" id="PTHR37946:SF1">
    <property type="entry name" value="SLL1969 PROTEIN"/>
    <property type="match status" value="1"/>
</dbReference>
<evidence type="ECO:0000259" key="1">
    <source>
        <dbReference type="Pfam" id="PF07819"/>
    </source>
</evidence>
<dbReference type="InterPro" id="IPR029058">
    <property type="entry name" value="AB_hydrolase_fold"/>
</dbReference>
<dbReference type="PANTHER" id="PTHR37946">
    <property type="entry name" value="SLL1969 PROTEIN"/>
    <property type="match status" value="1"/>
</dbReference>
<keyword evidence="3" id="KW-1185">Reference proteome</keyword>
<evidence type="ECO:0000313" key="3">
    <source>
        <dbReference type="Proteomes" id="UP000004605"/>
    </source>
</evidence>
<sequence length="195" mass="21588">MHAIVMQPLSRKLRELGFDTQTITYNSIAIDQDSIFEKIDGALSSDMTNLLVGHSLGGLVIKHYLASRRPSTEIISHIVTIGTPIKGASIVERIKQLGFSSILGNAPQHGLNLHDDRWEFPQKLGCIAGTLPLGARTLLMMDNSIQSDGTVTVDETKIDGMTDHIQTPRSHTSLIYSAFVPKQIQHFSQHDMFLR</sequence>
<dbReference type="InterPro" id="IPR012908">
    <property type="entry name" value="PGAP1-ab_dom-like"/>
</dbReference>
<reference evidence="2 3" key="1">
    <citation type="journal article" date="2012" name="Int. J. Syst. Evol. Microbiol.">
        <title>Vibrio caribbeanicus sp. nov., isolated from the marine sponge Scleritoderma cyanea.</title>
        <authorList>
            <person name="Hoffmann M."/>
            <person name="Monday S.R."/>
            <person name="Allard M.W."/>
            <person name="Strain E.A."/>
            <person name="Whittaker P."/>
            <person name="Naum M."/>
            <person name="McCarthy P.J."/>
            <person name="Lopez J.V."/>
            <person name="Fischer M."/>
            <person name="Brown E.W."/>
        </authorList>
    </citation>
    <scope>NUCLEOTIDE SEQUENCE [LARGE SCALE GENOMIC DNA]</scope>
    <source>
        <strain evidence="2 3">ATCC 700023</strain>
    </source>
</reference>